<keyword evidence="2" id="KW-0704">Schiff base</keyword>
<organism evidence="5 6">
    <name type="scientific">Halopelagius longus</name>
    <dbReference type="NCBI Taxonomy" id="1236180"/>
    <lineage>
        <taxon>Archaea</taxon>
        <taxon>Methanobacteriati</taxon>
        <taxon>Methanobacteriota</taxon>
        <taxon>Stenosarchaea group</taxon>
        <taxon>Halobacteria</taxon>
        <taxon>Halobacteriales</taxon>
        <taxon>Haloferacaceae</taxon>
    </lineage>
</organism>
<evidence type="ECO:0000256" key="1">
    <source>
        <dbReference type="ARBA" id="ARBA00023239"/>
    </source>
</evidence>
<dbReference type="AlphaFoldDB" id="A0A1H0XUE7"/>
<evidence type="ECO:0000256" key="2">
    <source>
        <dbReference type="ARBA" id="ARBA00023270"/>
    </source>
</evidence>
<reference evidence="6" key="1">
    <citation type="submission" date="2016-10" db="EMBL/GenBank/DDBJ databases">
        <authorList>
            <person name="Varghese N."/>
            <person name="Submissions S."/>
        </authorList>
    </citation>
    <scope>NUCLEOTIDE SEQUENCE [LARGE SCALE GENOMIC DNA]</scope>
    <source>
        <strain evidence="6">CGMCC 1.12397</strain>
    </source>
</reference>
<dbReference type="Gene3D" id="3.20.20.70">
    <property type="entry name" value="Aldolase class I"/>
    <property type="match status" value="1"/>
</dbReference>
<name>A0A1H0XUE7_9EURY</name>
<accession>A0A1H0XUE7</accession>
<evidence type="ECO:0000256" key="3">
    <source>
        <dbReference type="PIRSR" id="PIRSR001365-1"/>
    </source>
</evidence>
<evidence type="ECO:0000256" key="4">
    <source>
        <dbReference type="PIRSR" id="PIRSR001365-2"/>
    </source>
</evidence>
<feature type="binding site" evidence="4">
    <location>
        <position position="219"/>
    </location>
    <ligand>
        <name>pyruvate</name>
        <dbReference type="ChEBI" id="CHEBI:15361"/>
    </ligand>
</feature>
<dbReference type="InterPro" id="IPR020625">
    <property type="entry name" value="Schiff_base-form_aldolases_AS"/>
</dbReference>
<keyword evidence="1" id="KW-0456">Lyase</keyword>
<dbReference type="PANTHER" id="PTHR12128">
    <property type="entry name" value="DIHYDRODIPICOLINATE SYNTHASE"/>
    <property type="match status" value="1"/>
</dbReference>
<proteinExistence type="predicted"/>
<gene>
    <name evidence="5" type="ORF">SAMN05216278_0196</name>
</gene>
<evidence type="ECO:0000313" key="6">
    <source>
        <dbReference type="Proteomes" id="UP000199289"/>
    </source>
</evidence>
<feature type="active site" description="Schiff-base intermediate with substrate" evidence="3">
    <location>
        <position position="176"/>
    </location>
</feature>
<dbReference type="PANTHER" id="PTHR12128:SF66">
    <property type="entry name" value="4-HYDROXY-2-OXOGLUTARATE ALDOLASE, MITOCHONDRIAL"/>
    <property type="match status" value="1"/>
</dbReference>
<protein>
    <submittedName>
        <fullName evidence="5">4-hydroxy-tetrahydrodipicolinate synthase</fullName>
    </submittedName>
</protein>
<dbReference type="GO" id="GO:0008675">
    <property type="term" value="F:2-dehydro-3-deoxy-phosphogluconate aldolase activity"/>
    <property type="evidence" value="ECO:0007669"/>
    <property type="project" value="UniProtKB-ARBA"/>
</dbReference>
<dbReference type="CDD" id="cd00408">
    <property type="entry name" value="DHDPS-like"/>
    <property type="match status" value="1"/>
</dbReference>
<dbReference type="GO" id="GO:0044281">
    <property type="term" value="P:small molecule metabolic process"/>
    <property type="evidence" value="ECO:0007669"/>
    <property type="project" value="UniProtKB-ARBA"/>
</dbReference>
<dbReference type="PROSITE" id="PS00666">
    <property type="entry name" value="DHDPS_2"/>
    <property type="match status" value="1"/>
</dbReference>
<evidence type="ECO:0000313" key="5">
    <source>
        <dbReference type="EMBL" id="SDQ06510.1"/>
    </source>
</evidence>
<dbReference type="InterPro" id="IPR013785">
    <property type="entry name" value="Aldolase_TIM"/>
</dbReference>
<sequence length="310" mass="33141">MTRVFCDKLHPRADPIATVHGIGPPLATPFEEDGTLDERALRELVRWMEARGVDFIAPCGSSSEAEFMSAEERARVIEIVVSESDVPVLAGTGHPGYEETVRATADAAAAGADAALVVTPFYYPHDEDELEAYYRDVADEADIPVYLYSVPTHTGVALSPELVGRLASYPNIAGMKDSSGDIDRFIRERRATRDDDFDLLVGAGGVFAQALGAGADGGVLGLANVVPEAAAEVYERHRDGDEKVARRLNASLVDLNRAVTDEYGVPGLKAAMRARGAPAGTVRRPLQPVSEDVRSHLEELAVAAGQDADD</sequence>
<dbReference type="InterPro" id="IPR002220">
    <property type="entry name" value="DapA-like"/>
</dbReference>
<dbReference type="PRINTS" id="PR00146">
    <property type="entry name" value="DHPICSNTHASE"/>
</dbReference>
<dbReference type="GO" id="GO:0008840">
    <property type="term" value="F:4-hydroxy-tetrahydrodipicolinate synthase activity"/>
    <property type="evidence" value="ECO:0007669"/>
    <property type="project" value="TreeGrafter"/>
</dbReference>
<dbReference type="PIRSF" id="PIRSF001365">
    <property type="entry name" value="DHDPS"/>
    <property type="match status" value="1"/>
</dbReference>
<dbReference type="Proteomes" id="UP000199289">
    <property type="component" value="Unassembled WGS sequence"/>
</dbReference>
<dbReference type="EMBL" id="FNKQ01000001">
    <property type="protein sequence ID" value="SDQ06510.1"/>
    <property type="molecule type" value="Genomic_DNA"/>
</dbReference>
<dbReference type="SMART" id="SM01130">
    <property type="entry name" value="DHDPS"/>
    <property type="match status" value="1"/>
</dbReference>
<dbReference type="SUPFAM" id="SSF51569">
    <property type="entry name" value="Aldolase"/>
    <property type="match status" value="1"/>
</dbReference>
<feature type="active site" description="Proton donor/acceptor" evidence="3">
    <location>
        <position position="148"/>
    </location>
</feature>
<dbReference type="Pfam" id="PF00701">
    <property type="entry name" value="DHDPS"/>
    <property type="match status" value="1"/>
</dbReference>